<organism evidence="5 6">
    <name type="scientific">Bianquea renquensis</name>
    <dbReference type="NCBI Taxonomy" id="2763661"/>
    <lineage>
        <taxon>Bacteria</taxon>
        <taxon>Bacillati</taxon>
        <taxon>Bacillota</taxon>
        <taxon>Clostridia</taxon>
        <taxon>Eubacteriales</taxon>
        <taxon>Bianqueaceae</taxon>
        <taxon>Bianquea</taxon>
    </lineage>
</organism>
<accession>A0A926HX72</accession>
<dbReference type="PROSITE" id="PS50005">
    <property type="entry name" value="TPR"/>
    <property type="match status" value="1"/>
</dbReference>
<gene>
    <name evidence="5" type="ORF">H8730_07910</name>
</gene>
<dbReference type="SUPFAM" id="SSF48452">
    <property type="entry name" value="TPR-like"/>
    <property type="match status" value="2"/>
</dbReference>
<feature type="repeat" description="TPR" evidence="3">
    <location>
        <begin position="736"/>
        <end position="769"/>
    </location>
</feature>
<dbReference type="PANTHER" id="PTHR44943">
    <property type="entry name" value="CELLULOSE SYNTHASE OPERON PROTEIN C"/>
    <property type="match status" value="1"/>
</dbReference>
<dbReference type="InterPro" id="IPR019734">
    <property type="entry name" value="TPR_rpt"/>
</dbReference>
<dbReference type="Gene3D" id="1.25.40.10">
    <property type="entry name" value="Tetratricopeptide repeat domain"/>
    <property type="match status" value="3"/>
</dbReference>
<feature type="domain" description="DUF5107" evidence="4">
    <location>
        <begin position="55"/>
        <end position="353"/>
    </location>
</feature>
<dbReference type="Pfam" id="PF13432">
    <property type="entry name" value="TPR_16"/>
    <property type="match status" value="1"/>
</dbReference>
<dbReference type="SMART" id="SM00028">
    <property type="entry name" value="TPR"/>
    <property type="match status" value="6"/>
</dbReference>
<comment type="caution">
    <text evidence="5">The sequence shown here is derived from an EMBL/GenBank/DDBJ whole genome shotgun (WGS) entry which is preliminary data.</text>
</comment>
<reference evidence="5" key="1">
    <citation type="submission" date="2020-08" db="EMBL/GenBank/DDBJ databases">
        <title>Genome public.</title>
        <authorList>
            <person name="Liu C."/>
            <person name="Sun Q."/>
        </authorList>
    </citation>
    <scope>NUCLEOTIDE SEQUENCE</scope>
    <source>
        <strain evidence="5">NSJ-32</strain>
    </source>
</reference>
<evidence type="ECO:0000256" key="3">
    <source>
        <dbReference type="PROSITE-ProRule" id="PRU00339"/>
    </source>
</evidence>
<evidence type="ECO:0000313" key="6">
    <source>
        <dbReference type="Proteomes" id="UP000657006"/>
    </source>
</evidence>
<keyword evidence="6" id="KW-1185">Reference proteome</keyword>
<sequence>MEIFMREQVTVTDGSLVLPTYPEPPAEVLPMFAENRVHQRTSGNPYPNPVVLQVCREKKVEKSYRCITLENEYLKLEILPELGGRIYSALDKTTGYDFFYKQHVIKPALIGCLGSWISGGLEFNWPFHHRASTFMPVDVFVERTASQGVVVWLSEHDPIDRMKGMVGICLEPGQAIFETRMRLCNRTPLRHSFLWWENTAVPVNEAYQIFFPPDVSYVQFHYKRSITTYPVASNALGVYNGIRYPQDTDISMHKNTRQPTSYFCAPSQYDFFGGYDHGRQCGVVHVANHHISPGKKLFTWAYNQLATSWENALTDEDGAYAELMAGSYSDNQPDFSWLEPYETKCFSQFWFPVGALGVPTYANRQGALYWDDTVLRIQLTGSADVTITVTDGDTEIYSAACALRAGRVAEFPAGCAGAGSRVRVTAGERQLLDYTVQKKSLYNLPECTQDMPNFKTVGSAQELYLEGIHVQQYRDPAVEPDVYWEEALLRDPCHIPSLISLADYRYRQCRFDDASELAERAITVMTRYNKRPESGRLYQLLGLIRLAQHREEDAYDLFWKASWNMDTYSAAMVQIAAVEGRWHDYEAMAEHSAEALRYNGDHPLGGVYHALALWELGRTEEAQQEITLLIQKDPLHHLARYAAVLCGVMPADEFYAALHSDPAQTALDVYFDLAQAGFSEAGKAMLRGIAEPNLEICLLLGECHEAEPMAPAHAYPSRIEEYELLRQTTEEHPEFAEAQYRFGCLLYSKRQYERAADCFRRAVEEQPAMYAAYRNLAVAYYSHLNRREEALPLLEKALSLAPQEEQLVLETAYVRAKLGLPPEETAAFIRNHSMEMSRDDLFVELARAYNLAGQYEQALDVLHGHTFVPCEGGEHAVADQYMFAQHGIGRKLLAAGHLDAALEKFRAAKILPQNLGAGLWNEVKLIPHEFYEAQCLDGLGRRAEAEAVYQHILALKIDYFSEMHLKELAYYQAEALVRMGDFLSARAVMDAYQKKIRRGLGVTDPGYYDTTPFFLSYCDSSRTARAAVMHRLLGYFALFVGDDRAKEHFKRASQLNPIDLYPRLELRMLEINRP</sequence>
<dbReference type="InterPro" id="IPR051685">
    <property type="entry name" value="Ycf3/AcsC/BcsC/TPR_MFPF"/>
</dbReference>
<dbReference type="AlphaFoldDB" id="A0A926HX72"/>
<proteinExistence type="predicted"/>
<dbReference type="Pfam" id="PF17128">
    <property type="entry name" value="DUF5107"/>
    <property type="match status" value="1"/>
</dbReference>
<dbReference type="InterPro" id="IPR033396">
    <property type="entry name" value="DUF5107"/>
</dbReference>
<dbReference type="EMBL" id="JACRSQ010000009">
    <property type="protein sequence ID" value="MBC8543467.1"/>
    <property type="molecule type" value="Genomic_DNA"/>
</dbReference>
<dbReference type="InterPro" id="IPR011990">
    <property type="entry name" value="TPR-like_helical_dom_sf"/>
</dbReference>
<name>A0A926HX72_9FIRM</name>
<evidence type="ECO:0000256" key="1">
    <source>
        <dbReference type="ARBA" id="ARBA00022737"/>
    </source>
</evidence>
<keyword evidence="1" id="KW-0677">Repeat</keyword>
<evidence type="ECO:0000256" key="2">
    <source>
        <dbReference type="ARBA" id="ARBA00022803"/>
    </source>
</evidence>
<evidence type="ECO:0000259" key="4">
    <source>
        <dbReference type="Pfam" id="PF17128"/>
    </source>
</evidence>
<evidence type="ECO:0000313" key="5">
    <source>
        <dbReference type="EMBL" id="MBC8543467.1"/>
    </source>
</evidence>
<dbReference type="Proteomes" id="UP000657006">
    <property type="component" value="Unassembled WGS sequence"/>
</dbReference>
<keyword evidence="2 3" id="KW-0802">TPR repeat</keyword>
<protein>
    <submittedName>
        <fullName evidence="5">DUF5107 domain-containing protein</fullName>
    </submittedName>
</protein>
<dbReference type="PANTHER" id="PTHR44943:SF8">
    <property type="entry name" value="TPR REPEAT-CONTAINING PROTEIN MJ0263"/>
    <property type="match status" value="1"/>
</dbReference>